<organism evidence="2 3">
    <name type="scientific">Paspalum vaginatum</name>
    <name type="common">seashore paspalum</name>
    <dbReference type="NCBI Taxonomy" id="158149"/>
    <lineage>
        <taxon>Eukaryota</taxon>
        <taxon>Viridiplantae</taxon>
        <taxon>Streptophyta</taxon>
        <taxon>Embryophyta</taxon>
        <taxon>Tracheophyta</taxon>
        <taxon>Spermatophyta</taxon>
        <taxon>Magnoliopsida</taxon>
        <taxon>Liliopsida</taxon>
        <taxon>Poales</taxon>
        <taxon>Poaceae</taxon>
        <taxon>PACMAD clade</taxon>
        <taxon>Panicoideae</taxon>
        <taxon>Andropogonodae</taxon>
        <taxon>Paspaleae</taxon>
        <taxon>Paspalinae</taxon>
        <taxon>Paspalum</taxon>
    </lineage>
</organism>
<feature type="domain" description="HAT C-terminal dimerisation" evidence="1">
    <location>
        <begin position="154"/>
        <end position="212"/>
    </location>
</feature>
<accession>A0A9W7XD12</accession>
<dbReference type="EMBL" id="MU629492">
    <property type="protein sequence ID" value="KAJ1256684.1"/>
    <property type="molecule type" value="Genomic_DNA"/>
</dbReference>
<dbReference type="InterPro" id="IPR012337">
    <property type="entry name" value="RNaseH-like_sf"/>
</dbReference>
<dbReference type="AlphaFoldDB" id="A0A9W7XD12"/>
<reference evidence="2 3" key="1">
    <citation type="submission" date="2022-10" db="EMBL/GenBank/DDBJ databases">
        <title>WGS assembly of Paspalum vaginatum 540-79.</title>
        <authorList>
            <person name="Sun G."/>
            <person name="Wase N."/>
            <person name="Shu S."/>
            <person name="Jenkins J."/>
            <person name="Zhou B."/>
            <person name="Torres-Rodriguez J."/>
            <person name="Chen C."/>
            <person name="Sandor L."/>
            <person name="Plott C."/>
            <person name="Yoshinga Y."/>
            <person name="Daum C."/>
            <person name="Qi P."/>
            <person name="Barry K."/>
            <person name="Lipzen A."/>
            <person name="Berry L."/>
            <person name="Pedersen C."/>
            <person name="Gottilla T."/>
            <person name="Foltz A."/>
            <person name="Yu H."/>
            <person name="O'Malley R."/>
            <person name="Zhang C."/>
            <person name="Devos K."/>
            <person name="Sigmon B."/>
            <person name="Yu B."/>
            <person name="Obata T."/>
            <person name="Schmutz J."/>
            <person name="Schnable J."/>
        </authorList>
    </citation>
    <scope>NUCLEOTIDE SEQUENCE [LARGE SCALE GENOMIC DNA]</scope>
    <source>
        <strain evidence="3">cv. 540-79</strain>
    </source>
</reference>
<dbReference type="PANTHER" id="PTHR11697:SF230">
    <property type="entry name" value="ZINC FINGER, MYM DOMAIN CONTAINING 1"/>
    <property type="match status" value="1"/>
</dbReference>
<keyword evidence="3" id="KW-1185">Reference proteome</keyword>
<dbReference type="Pfam" id="PF05699">
    <property type="entry name" value="Dimer_Tnp_hAT"/>
    <property type="match status" value="1"/>
</dbReference>
<evidence type="ECO:0000313" key="2">
    <source>
        <dbReference type="EMBL" id="KAJ1256684.1"/>
    </source>
</evidence>
<comment type="caution">
    <text evidence="2">The sequence shown here is derived from an EMBL/GenBank/DDBJ whole genome shotgun (WGS) entry which is preliminary data.</text>
</comment>
<dbReference type="OrthoDB" id="688509at2759"/>
<gene>
    <name evidence="2" type="ORF">BS78_K335400</name>
</gene>
<dbReference type="PANTHER" id="PTHR11697">
    <property type="entry name" value="GENERAL TRANSCRIPTION FACTOR 2-RELATED ZINC FINGER PROTEIN"/>
    <property type="match status" value="1"/>
</dbReference>
<sequence length="238" mass="28065">MHDVATTKILIQKLRDDGWSGLLCDVSFCQKLEIPIPDMRSFYVDYIRSRREDETSVGHHYQYDVFTLNNRFSEQTTELLILCNSLDPRDSFKSFKLDDVCLLATKFYPSDFSDQERENLRYQLRHYQTDVVQNPDFHNLSTVAALCRKLVESKRTKDYHLIDRLIGLILTLPVSTATTERAFSAMKLVKTRLRNKMEDEYLRDCLLIYIEKEKALEFAIDTLIDDFSAKKRRRVDLK</sequence>
<dbReference type="GO" id="GO:0046983">
    <property type="term" value="F:protein dimerization activity"/>
    <property type="evidence" value="ECO:0007669"/>
    <property type="project" value="InterPro"/>
</dbReference>
<protein>
    <recommendedName>
        <fullName evidence="1">HAT C-terminal dimerisation domain-containing protein</fullName>
    </recommendedName>
</protein>
<dbReference type="InterPro" id="IPR055298">
    <property type="entry name" value="AtLOH3-like"/>
</dbReference>
<name>A0A9W7XD12_9POAL</name>
<dbReference type="InterPro" id="IPR008906">
    <property type="entry name" value="HATC_C_dom"/>
</dbReference>
<proteinExistence type="predicted"/>
<dbReference type="SUPFAM" id="SSF53098">
    <property type="entry name" value="Ribonuclease H-like"/>
    <property type="match status" value="1"/>
</dbReference>
<evidence type="ECO:0000313" key="3">
    <source>
        <dbReference type="Proteomes" id="UP001164776"/>
    </source>
</evidence>
<evidence type="ECO:0000259" key="1">
    <source>
        <dbReference type="Pfam" id="PF05699"/>
    </source>
</evidence>
<dbReference type="Proteomes" id="UP001164776">
    <property type="component" value="Unassembled WGS sequence"/>
</dbReference>